<proteinExistence type="predicted"/>
<dbReference type="PANTHER" id="PTHR35848:SF6">
    <property type="entry name" value="CUPIN TYPE-2 DOMAIN-CONTAINING PROTEIN"/>
    <property type="match status" value="1"/>
</dbReference>
<comment type="caution">
    <text evidence="3">The sequence shown here is derived from an EMBL/GenBank/DDBJ whole genome shotgun (WGS) entry which is preliminary data.</text>
</comment>
<evidence type="ECO:0000256" key="1">
    <source>
        <dbReference type="ARBA" id="ARBA00022723"/>
    </source>
</evidence>
<gene>
    <name evidence="3" type="ORF">E2605_14970</name>
</gene>
<dbReference type="PANTHER" id="PTHR35848">
    <property type="entry name" value="OXALATE-BINDING PROTEIN"/>
    <property type="match status" value="1"/>
</dbReference>
<reference evidence="3 4" key="1">
    <citation type="submission" date="2019-03" db="EMBL/GenBank/DDBJ databases">
        <title>San Antonio Military Medical Center submission to MRSN (WRAIR), pending publication.</title>
        <authorList>
            <person name="Blyth D.M."/>
            <person name="Mccarthy S.L."/>
            <person name="Schall S.E."/>
            <person name="Stam J.A."/>
            <person name="Ong A.C."/>
            <person name="Mcgann P.T."/>
        </authorList>
    </citation>
    <scope>NUCLEOTIDE SEQUENCE [LARGE SCALE GENOMIC DNA]</scope>
    <source>
        <strain evidence="3 4">MRSN571793</strain>
    </source>
</reference>
<sequence>MNSTKQITESKNFTAIDFGKLDLVLERANGKIFLKDATKASGTEISISILPPKTDLPIFHSHKQNEETYIILKGEGKFQVDDQCFDISEGSVIRVAPAGLRGMTNTSEQQMIYIVIQSKENSIQQWTSQDGVIQDATPLWK</sequence>
<dbReference type="Pfam" id="PF07883">
    <property type="entry name" value="Cupin_2"/>
    <property type="match status" value="1"/>
</dbReference>
<dbReference type="InterPro" id="IPR014710">
    <property type="entry name" value="RmlC-like_jellyroll"/>
</dbReference>
<dbReference type="InterPro" id="IPR011051">
    <property type="entry name" value="RmlC_Cupin_sf"/>
</dbReference>
<dbReference type="Proteomes" id="UP000297861">
    <property type="component" value="Unassembled WGS sequence"/>
</dbReference>
<dbReference type="InterPro" id="IPR013096">
    <property type="entry name" value="Cupin_2"/>
</dbReference>
<dbReference type="Gene3D" id="2.60.120.10">
    <property type="entry name" value="Jelly Rolls"/>
    <property type="match status" value="1"/>
</dbReference>
<dbReference type="OrthoDB" id="9804028at2"/>
<feature type="domain" description="Cupin type-2" evidence="2">
    <location>
        <begin position="49"/>
        <end position="116"/>
    </location>
</feature>
<dbReference type="CDD" id="cd06985">
    <property type="entry name" value="cupin_BF4112"/>
    <property type="match status" value="1"/>
</dbReference>
<dbReference type="RefSeq" id="WP_026625655.1">
    <property type="nucleotide sequence ID" value="NZ_JAWZLG010000074.1"/>
</dbReference>
<keyword evidence="1" id="KW-0479">Metal-binding</keyword>
<name>A0A4Y8KYD4_9BACT</name>
<evidence type="ECO:0000259" key="2">
    <source>
        <dbReference type="Pfam" id="PF07883"/>
    </source>
</evidence>
<protein>
    <submittedName>
        <fullName evidence="3">Cupin domain-containing protein</fullName>
    </submittedName>
</protein>
<keyword evidence="4" id="KW-1185">Reference proteome</keyword>
<organism evidence="3 4">
    <name type="scientific">Dysgonomonas capnocytophagoides</name>
    <dbReference type="NCBI Taxonomy" id="45254"/>
    <lineage>
        <taxon>Bacteria</taxon>
        <taxon>Pseudomonadati</taxon>
        <taxon>Bacteroidota</taxon>
        <taxon>Bacteroidia</taxon>
        <taxon>Bacteroidales</taxon>
        <taxon>Dysgonomonadaceae</taxon>
        <taxon>Dysgonomonas</taxon>
    </lineage>
</organism>
<dbReference type="InterPro" id="IPR051610">
    <property type="entry name" value="GPI/OXD"/>
</dbReference>
<dbReference type="SUPFAM" id="SSF51182">
    <property type="entry name" value="RmlC-like cupins"/>
    <property type="match status" value="1"/>
</dbReference>
<dbReference type="GO" id="GO:0046872">
    <property type="term" value="F:metal ion binding"/>
    <property type="evidence" value="ECO:0007669"/>
    <property type="project" value="UniProtKB-KW"/>
</dbReference>
<evidence type="ECO:0000313" key="3">
    <source>
        <dbReference type="EMBL" id="TFD94669.1"/>
    </source>
</evidence>
<accession>A0A4Y8KYD4</accession>
<dbReference type="EMBL" id="SOML01000010">
    <property type="protein sequence ID" value="TFD94669.1"/>
    <property type="molecule type" value="Genomic_DNA"/>
</dbReference>
<evidence type="ECO:0000313" key="4">
    <source>
        <dbReference type="Proteomes" id="UP000297861"/>
    </source>
</evidence>
<dbReference type="AlphaFoldDB" id="A0A4Y8KYD4"/>